<feature type="compositionally biased region" description="Low complexity" evidence="1">
    <location>
        <begin position="48"/>
        <end position="107"/>
    </location>
</feature>
<feature type="signal peptide" evidence="2">
    <location>
        <begin position="1"/>
        <end position="19"/>
    </location>
</feature>
<dbReference type="Proteomes" id="UP000799423">
    <property type="component" value="Unassembled WGS sequence"/>
</dbReference>
<organism evidence="3 4">
    <name type="scientific">Plenodomus tracheiphilus IPT5</name>
    <dbReference type="NCBI Taxonomy" id="1408161"/>
    <lineage>
        <taxon>Eukaryota</taxon>
        <taxon>Fungi</taxon>
        <taxon>Dikarya</taxon>
        <taxon>Ascomycota</taxon>
        <taxon>Pezizomycotina</taxon>
        <taxon>Dothideomycetes</taxon>
        <taxon>Pleosporomycetidae</taxon>
        <taxon>Pleosporales</taxon>
        <taxon>Pleosporineae</taxon>
        <taxon>Leptosphaeriaceae</taxon>
        <taxon>Plenodomus</taxon>
    </lineage>
</organism>
<dbReference type="EMBL" id="MU006294">
    <property type="protein sequence ID" value="KAF2854017.1"/>
    <property type="molecule type" value="Genomic_DNA"/>
</dbReference>
<proteinExistence type="predicted"/>
<keyword evidence="4" id="KW-1185">Reference proteome</keyword>
<evidence type="ECO:0000313" key="3">
    <source>
        <dbReference type="EMBL" id="KAF2854017.1"/>
    </source>
</evidence>
<evidence type="ECO:0000313" key="4">
    <source>
        <dbReference type="Proteomes" id="UP000799423"/>
    </source>
</evidence>
<feature type="chain" id="PRO_5025337100" evidence="2">
    <location>
        <begin position="20"/>
        <end position="200"/>
    </location>
</feature>
<feature type="region of interest" description="Disordered" evidence="1">
    <location>
        <begin position="22"/>
        <end position="107"/>
    </location>
</feature>
<reference evidence="3" key="1">
    <citation type="submission" date="2020-01" db="EMBL/GenBank/DDBJ databases">
        <authorList>
            <consortium name="DOE Joint Genome Institute"/>
            <person name="Haridas S."/>
            <person name="Albert R."/>
            <person name="Binder M."/>
            <person name="Bloem J."/>
            <person name="Labutti K."/>
            <person name="Salamov A."/>
            <person name="Andreopoulos B."/>
            <person name="Baker S.E."/>
            <person name="Barry K."/>
            <person name="Bills G."/>
            <person name="Bluhm B.H."/>
            <person name="Cannon C."/>
            <person name="Castanera R."/>
            <person name="Culley D.E."/>
            <person name="Daum C."/>
            <person name="Ezra D."/>
            <person name="Gonzalez J.B."/>
            <person name="Henrissat B."/>
            <person name="Kuo A."/>
            <person name="Liang C."/>
            <person name="Lipzen A."/>
            <person name="Lutzoni F."/>
            <person name="Magnuson J."/>
            <person name="Mondo S."/>
            <person name="Nolan M."/>
            <person name="Ohm R."/>
            <person name="Pangilinan J."/>
            <person name="Park H.-J."/>
            <person name="Ramirez L."/>
            <person name="Alfaro M."/>
            <person name="Sun H."/>
            <person name="Tritt A."/>
            <person name="Yoshinaga Y."/>
            <person name="Zwiers L.-H."/>
            <person name="Turgeon B.G."/>
            <person name="Goodwin S.B."/>
            <person name="Spatafora J.W."/>
            <person name="Crous P.W."/>
            <person name="Grigoriev I.V."/>
        </authorList>
    </citation>
    <scope>NUCLEOTIDE SEQUENCE</scope>
    <source>
        <strain evidence="3">IPT5</strain>
    </source>
</reference>
<name>A0A6A7BH39_9PLEO</name>
<evidence type="ECO:0000256" key="2">
    <source>
        <dbReference type="SAM" id="SignalP"/>
    </source>
</evidence>
<keyword evidence="2" id="KW-0732">Signal</keyword>
<accession>A0A6A7BH39</accession>
<sequence>MHFKPAICAAFLFATVSLAAPGGGDKDKDSTHTWCGPAGKGDCRDKWSTWTKTTSSSYDPSSSSSSSSSSSISSSISSSSSYDPSSSSSSSSSYNPSSSSSSSSITSSASLSSSSSSTSSSSSSSSSAPPSCANAGATCASTQDCCPSLQCGEGSLEDTCCLPLGSACVSSDTDTTGGCCSGNCAADSEEQFTCQDPSPS</sequence>
<evidence type="ECO:0000256" key="1">
    <source>
        <dbReference type="SAM" id="MobiDB-lite"/>
    </source>
</evidence>
<gene>
    <name evidence="3" type="ORF">T440DRAFT_476620</name>
</gene>
<dbReference type="AlphaFoldDB" id="A0A6A7BH39"/>
<protein>
    <submittedName>
        <fullName evidence="3">Uncharacterized protein</fullName>
    </submittedName>
</protein>